<comment type="caution">
    <text evidence="1">The sequence shown here is derived from an EMBL/GenBank/DDBJ whole genome shotgun (WGS) entry which is preliminary data.</text>
</comment>
<proteinExistence type="predicted"/>
<evidence type="ECO:0000313" key="2">
    <source>
        <dbReference type="Proteomes" id="UP000824782"/>
    </source>
</evidence>
<gene>
    <name evidence="1" type="ORF">GDO81_018922</name>
</gene>
<name>A0AAV6ZGH1_ENGPU</name>
<protein>
    <submittedName>
        <fullName evidence="1">Uncharacterized protein</fullName>
    </submittedName>
</protein>
<organism evidence="1 2">
    <name type="scientific">Engystomops pustulosus</name>
    <name type="common">Tungara frog</name>
    <name type="synonym">Physalaemus pustulosus</name>
    <dbReference type="NCBI Taxonomy" id="76066"/>
    <lineage>
        <taxon>Eukaryota</taxon>
        <taxon>Metazoa</taxon>
        <taxon>Chordata</taxon>
        <taxon>Craniata</taxon>
        <taxon>Vertebrata</taxon>
        <taxon>Euteleostomi</taxon>
        <taxon>Amphibia</taxon>
        <taxon>Batrachia</taxon>
        <taxon>Anura</taxon>
        <taxon>Neobatrachia</taxon>
        <taxon>Hyloidea</taxon>
        <taxon>Leptodactylidae</taxon>
        <taxon>Leiuperinae</taxon>
        <taxon>Engystomops</taxon>
    </lineage>
</organism>
<reference evidence="1" key="1">
    <citation type="thesis" date="2020" institute="ProQuest LLC" country="789 East Eisenhower Parkway, Ann Arbor, MI, USA">
        <title>Comparative Genomics and Chromosome Evolution.</title>
        <authorList>
            <person name="Mudd A.B."/>
        </authorList>
    </citation>
    <scope>NUCLEOTIDE SEQUENCE</scope>
    <source>
        <strain evidence="1">237g6f4</strain>
        <tissue evidence="1">Blood</tissue>
    </source>
</reference>
<keyword evidence="2" id="KW-1185">Reference proteome</keyword>
<dbReference type="AlphaFoldDB" id="A0AAV6ZGH1"/>
<evidence type="ECO:0000313" key="1">
    <source>
        <dbReference type="EMBL" id="KAG8546437.1"/>
    </source>
</evidence>
<dbReference type="Proteomes" id="UP000824782">
    <property type="component" value="Unassembled WGS sequence"/>
</dbReference>
<dbReference type="EMBL" id="WNYA01001082">
    <property type="protein sequence ID" value="KAG8546437.1"/>
    <property type="molecule type" value="Genomic_DNA"/>
</dbReference>
<sequence>MAISKKQLQSPAIHQPGIECSYLLLLVQLLPWALGRTILGGSKDVVVVLAPPQMEETPGRSWGACCGDQFPPLAFFFSC</sequence>
<accession>A0AAV6ZGH1</accession>